<accession>A0A5P9QEH6</accession>
<dbReference type="Proteomes" id="UP000326702">
    <property type="component" value="Chromosome"/>
</dbReference>
<evidence type="ECO:0000259" key="1">
    <source>
        <dbReference type="Pfam" id="PF02627"/>
    </source>
</evidence>
<dbReference type="InterPro" id="IPR003779">
    <property type="entry name" value="CMD-like"/>
</dbReference>
<dbReference type="SUPFAM" id="SSF69118">
    <property type="entry name" value="AhpD-like"/>
    <property type="match status" value="1"/>
</dbReference>
<dbReference type="RefSeq" id="WP_036947502.1">
    <property type="nucleotide sequence ID" value="NZ_BAABIH010000016.1"/>
</dbReference>
<dbReference type="Gene3D" id="1.20.1290.10">
    <property type="entry name" value="AhpD-like"/>
    <property type="match status" value="1"/>
</dbReference>
<protein>
    <recommendedName>
        <fullName evidence="1">Carboxymuconolactone decarboxylase-like domain-containing protein</fullName>
    </recommendedName>
</protein>
<dbReference type="NCBIfam" id="TIGR00778">
    <property type="entry name" value="ahpD_dom"/>
    <property type="match status" value="1"/>
</dbReference>
<evidence type="ECO:0000313" key="2">
    <source>
        <dbReference type="EMBL" id="QFU99656.1"/>
    </source>
</evidence>
<dbReference type="Pfam" id="PF02627">
    <property type="entry name" value="CMD"/>
    <property type="match status" value="1"/>
</dbReference>
<name>A0A5P9QEH6_9MICO</name>
<sequence length="150" mass="16824">MTARMKNPASYFPDAQTVLPTLGQIPRDKGVDDETLELLHFRVSQINGCGWCLDFARRSIEKAGTGFEKYAVLPGWREATVFSDPQRAALALAEAMTRIADRPDAVDDAIWAEAEKHWSEEQLAAIVLWVATTNFYNRLNVTVKQVPGTW</sequence>
<feature type="domain" description="Carboxymuconolactone decarboxylase-like" evidence="1">
    <location>
        <begin position="28"/>
        <end position="95"/>
    </location>
</feature>
<dbReference type="InterPro" id="IPR029032">
    <property type="entry name" value="AhpD-like"/>
</dbReference>
<dbReference type="PANTHER" id="PTHR34846:SF7">
    <property type="entry name" value="BLL7811 PROTEIN"/>
    <property type="match status" value="1"/>
</dbReference>
<dbReference type="OrthoDB" id="9801997at2"/>
<dbReference type="GO" id="GO:0051920">
    <property type="term" value="F:peroxiredoxin activity"/>
    <property type="evidence" value="ECO:0007669"/>
    <property type="project" value="InterPro"/>
</dbReference>
<reference evidence="2 3" key="1">
    <citation type="submission" date="2019-10" db="EMBL/GenBank/DDBJ databases">
        <title>Genome sequence of Luteimicrobium xylanilyticum HY-24.</title>
        <authorList>
            <person name="Kim D.Y."/>
            <person name="Park H.-Y."/>
        </authorList>
    </citation>
    <scope>NUCLEOTIDE SEQUENCE [LARGE SCALE GENOMIC DNA]</scope>
    <source>
        <strain evidence="2 3">HY-24</strain>
    </source>
</reference>
<keyword evidence="3" id="KW-1185">Reference proteome</keyword>
<organism evidence="2 3">
    <name type="scientific">Luteimicrobium xylanilyticum</name>
    <dbReference type="NCBI Taxonomy" id="1133546"/>
    <lineage>
        <taxon>Bacteria</taxon>
        <taxon>Bacillati</taxon>
        <taxon>Actinomycetota</taxon>
        <taxon>Actinomycetes</taxon>
        <taxon>Micrococcales</taxon>
        <taxon>Luteimicrobium</taxon>
    </lineage>
</organism>
<gene>
    <name evidence="2" type="ORF">KDY119_03191</name>
</gene>
<dbReference type="AlphaFoldDB" id="A0A5P9QEH6"/>
<dbReference type="EMBL" id="CP045529">
    <property type="protein sequence ID" value="QFU99656.1"/>
    <property type="molecule type" value="Genomic_DNA"/>
</dbReference>
<dbReference type="PANTHER" id="PTHR34846">
    <property type="entry name" value="4-CARBOXYMUCONOLACTONE DECARBOXYLASE FAMILY PROTEIN (AFU_ORTHOLOGUE AFUA_6G11590)"/>
    <property type="match status" value="1"/>
</dbReference>
<proteinExistence type="predicted"/>
<evidence type="ECO:0000313" key="3">
    <source>
        <dbReference type="Proteomes" id="UP000326702"/>
    </source>
</evidence>
<dbReference type="KEGG" id="lxl:KDY119_03191"/>
<dbReference type="InterPro" id="IPR004675">
    <property type="entry name" value="AhpD_core"/>
</dbReference>